<protein>
    <submittedName>
        <fullName evidence="1">Uncharacterized protein</fullName>
    </submittedName>
</protein>
<sequence>MNRAGIVSRTALDYMVSSLPVDTFDCLVEDPHLSDHCMQILDFGVEDTYSEERTIRYKTVRDFTEKNIMDMRTALLAVNWDFIIIDNVDKSFDSFFGEILWCFDLLPEKEDQIA</sequence>
<comment type="caution">
    <text evidence="1">The sequence shown here is derived from an EMBL/GenBank/DDBJ whole genome shotgun (WGS) entry which is preliminary data.</text>
</comment>
<dbReference type="Proteomes" id="UP001458880">
    <property type="component" value="Unassembled WGS sequence"/>
</dbReference>
<reference evidence="1 2" key="1">
    <citation type="journal article" date="2024" name="BMC Genomics">
        <title>De novo assembly and annotation of Popillia japonica's genome with initial clues to its potential as an invasive pest.</title>
        <authorList>
            <person name="Cucini C."/>
            <person name="Boschi S."/>
            <person name="Funari R."/>
            <person name="Cardaioli E."/>
            <person name="Iannotti N."/>
            <person name="Marturano G."/>
            <person name="Paoli F."/>
            <person name="Bruttini M."/>
            <person name="Carapelli A."/>
            <person name="Frati F."/>
            <person name="Nardi F."/>
        </authorList>
    </citation>
    <scope>NUCLEOTIDE SEQUENCE [LARGE SCALE GENOMIC DNA]</scope>
    <source>
        <strain evidence="1">DMR45628</strain>
    </source>
</reference>
<organism evidence="1 2">
    <name type="scientific">Popillia japonica</name>
    <name type="common">Japanese beetle</name>
    <dbReference type="NCBI Taxonomy" id="7064"/>
    <lineage>
        <taxon>Eukaryota</taxon>
        <taxon>Metazoa</taxon>
        <taxon>Ecdysozoa</taxon>
        <taxon>Arthropoda</taxon>
        <taxon>Hexapoda</taxon>
        <taxon>Insecta</taxon>
        <taxon>Pterygota</taxon>
        <taxon>Neoptera</taxon>
        <taxon>Endopterygota</taxon>
        <taxon>Coleoptera</taxon>
        <taxon>Polyphaga</taxon>
        <taxon>Scarabaeiformia</taxon>
        <taxon>Scarabaeidae</taxon>
        <taxon>Rutelinae</taxon>
        <taxon>Popillia</taxon>
    </lineage>
</organism>
<evidence type="ECO:0000313" key="1">
    <source>
        <dbReference type="EMBL" id="KAK9686733.1"/>
    </source>
</evidence>
<proteinExistence type="predicted"/>
<gene>
    <name evidence="1" type="ORF">QE152_g36977</name>
</gene>
<evidence type="ECO:0000313" key="2">
    <source>
        <dbReference type="Proteomes" id="UP001458880"/>
    </source>
</evidence>
<accession>A0AAW1IC96</accession>
<name>A0AAW1IC96_POPJA</name>
<dbReference type="EMBL" id="JASPKY010000686">
    <property type="protein sequence ID" value="KAK9686733.1"/>
    <property type="molecule type" value="Genomic_DNA"/>
</dbReference>
<dbReference type="AlphaFoldDB" id="A0AAW1IC96"/>
<keyword evidence="2" id="KW-1185">Reference proteome</keyword>